<protein>
    <submittedName>
        <fullName evidence="1">Uncharacterized protein</fullName>
    </submittedName>
</protein>
<organism evidence="1 2">
    <name type="scientific">Prorocentrum cordatum</name>
    <dbReference type="NCBI Taxonomy" id="2364126"/>
    <lineage>
        <taxon>Eukaryota</taxon>
        <taxon>Sar</taxon>
        <taxon>Alveolata</taxon>
        <taxon>Dinophyceae</taxon>
        <taxon>Prorocentrales</taxon>
        <taxon>Prorocentraceae</taxon>
        <taxon>Prorocentrum</taxon>
    </lineage>
</organism>
<evidence type="ECO:0000313" key="1">
    <source>
        <dbReference type="EMBL" id="CAK0805454.1"/>
    </source>
</evidence>
<keyword evidence="2" id="KW-1185">Reference proteome</keyword>
<dbReference type="EMBL" id="CAUYUJ010003459">
    <property type="protein sequence ID" value="CAK0805454.1"/>
    <property type="molecule type" value="Genomic_DNA"/>
</dbReference>
<name>A0ABN9QKP4_9DINO</name>
<reference evidence="1" key="1">
    <citation type="submission" date="2023-10" db="EMBL/GenBank/DDBJ databases">
        <authorList>
            <person name="Chen Y."/>
            <person name="Shah S."/>
            <person name="Dougan E. K."/>
            <person name="Thang M."/>
            <person name="Chan C."/>
        </authorList>
    </citation>
    <scope>NUCLEOTIDE SEQUENCE [LARGE SCALE GENOMIC DNA]</scope>
</reference>
<accession>A0ABN9QKP4</accession>
<feature type="non-terminal residue" evidence="1">
    <location>
        <position position="100"/>
    </location>
</feature>
<proteinExistence type="predicted"/>
<comment type="caution">
    <text evidence="1">The sequence shown here is derived from an EMBL/GenBank/DDBJ whole genome shotgun (WGS) entry which is preliminary data.</text>
</comment>
<gene>
    <name evidence="1" type="ORF">PCOR1329_LOCUS11952</name>
</gene>
<dbReference type="Proteomes" id="UP001189429">
    <property type="component" value="Unassembled WGS sequence"/>
</dbReference>
<sequence>MYDALDRLSHVQHCMFHGKAHEIHDLFWHGARCDSLGSEPHFGVIHSSRYDSSEHMEAKSGFKYKHGALKLAGADRDDSTGAEKFKDKYDRIRGGVTDSL</sequence>
<evidence type="ECO:0000313" key="2">
    <source>
        <dbReference type="Proteomes" id="UP001189429"/>
    </source>
</evidence>